<dbReference type="PANTHER" id="PTHR46033:SF80">
    <property type="entry name" value="PROTEIN MAIN-LIKE 2-LIKE"/>
    <property type="match status" value="1"/>
</dbReference>
<protein>
    <recommendedName>
        <fullName evidence="1">Aminotransferase-like plant mobile domain-containing protein</fullName>
    </recommendedName>
</protein>
<dbReference type="Proteomes" id="UP001054252">
    <property type="component" value="Unassembled WGS sequence"/>
</dbReference>
<gene>
    <name evidence="2" type="ORF">SLEP1_g22641</name>
</gene>
<dbReference type="EMBL" id="BPVZ01000034">
    <property type="protein sequence ID" value="GKV11377.1"/>
    <property type="molecule type" value="Genomic_DNA"/>
</dbReference>
<proteinExistence type="predicted"/>
<feature type="domain" description="Aminotransferase-like plant mobile" evidence="1">
    <location>
        <begin position="44"/>
        <end position="292"/>
    </location>
</feature>
<dbReference type="InterPro" id="IPR019557">
    <property type="entry name" value="AminoTfrase-like_pln_mobile"/>
</dbReference>
<evidence type="ECO:0000259" key="1">
    <source>
        <dbReference type="Pfam" id="PF10536"/>
    </source>
</evidence>
<evidence type="ECO:0000313" key="2">
    <source>
        <dbReference type="EMBL" id="GKV11377.1"/>
    </source>
</evidence>
<name>A0AAV5JJ69_9ROSI</name>
<comment type="caution">
    <text evidence="2">The sequence shown here is derived from an EMBL/GenBank/DDBJ whole genome shotgun (WGS) entry which is preliminary data.</text>
</comment>
<dbReference type="GO" id="GO:0010073">
    <property type="term" value="P:meristem maintenance"/>
    <property type="evidence" value="ECO:0007669"/>
    <property type="project" value="InterPro"/>
</dbReference>
<keyword evidence="3" id="KW-1185">Reference proteome</keyword>
<evidence type="ECO:0000313" key="3">
    <source>
        <dbReference type="Proteomes" id="UP001054252"/>
    </source>
</evidence>
<dbReference type="InterPro" id="IPR044824">
    <property type="entry name" value="MAIN-like"/>
</dbReference>
<sequence length="314" mass="36535">MLLPIVKDEDPCHIALTQHESFIQAALKKLMKENASTWSWSWRGEYNINFLTWIWYFRTSEGKAFLTTWLSKFIFGGFSNHEIMVDCIPLATRLAEGVKLFLALLMLGALYHMLDLLYFDEILCARYYIIETYVCLSLLQIFAWERFHPYHFGRVTSSKDLEYPMAKCGYTNGMSPLTCLWKGERKVKGQVVLEVNSFLDDHDSFNFHTHKTMLETFALPKVSLFNKTLTLMPENQIVDFAIGNLGHLKMLTVIMPSMLPCITWQGLWGLESYCPKRVAWKFSYDQDIPSPSFSNKSYWDIVMRPYIVEIATAM</sequence>
<organism evidence="2 3">
    <name type="scientific">Rubroshorea leprosula</name>
    <dbReference type="NCBI Taxonomy" id="152421"/>
    <lineage>
        <taxon>Eukaryota</taxon>
        <taxon>Viridiplantae</taxon>
        <taxon>Streptophyta</taxon>
        <taxon>Embryophyta</taxon>
        <taxon>Tracheophyta</taxon>
        <taxon>Spermatophyta</taxon>
        <taxon>Magnoliopsida</taxon>
        <taxon>eudicotyledons</taxon>
        <taxon>Gunneridae</taxon>
        <taxon>Pentapetalae</taxon>
        <taxon>rosids</taxon>
        <taxon>malvids</taxon>
        <taxon>Malvales</taxon>
        <taxon>Dipterocarpaceae</taxon>
        <taxon>Rubroshorea</taxon>
    </lineage>
</organism>
<dbReference type="AlphaFoldDB" id="A0AAV5JJ69"/>
<dbReference type="PANTHER" id="PTHR46033">
    <property type="entry name" value="PROTEIN MAIN-LIKE 2"/>
    <property type="match status" value="1"/>
</dbReference>
<dbReference type="Pfam" id="PF10536">
    <property type="entry name" value="PMD"/>
    <property type="match status" value="1"/>
</dbReference>
<reference evidence="2 3" key="1">
    <citation type="journal article" date="2021" name="Commun. Biol.">
        <title>The genome of Shorea leprosula (Dipterocarpaceae) highlights the ecological relevance of drought in aseasonal tropical rainforests.</title>
        <authorList>
            <person name="Ng K.K.S."/>
            <person name="Kobayashi M.J."/>
            <person name="Fawcett J.A."/>
            <person name="Hatakeyama M."/>
            <person name="Paape T."/>
            <person name="Ng C.H."/>
            <person name="Ang C.C."/>
            <person name="Tnah L.H."/>
            <person name="Lee C.T."/>
            <person name="Nishiyama T."/>
            <person name="Sese J."/>
            <person name="O'Brien M.J."/>
            <person name="Copetti D."/>
            <person name="Mohd Noor M.I."/>
            <person name="Ong R.C."/>
            <person name="Putra M."/>
            <person name="Sireger I.Z."/>
            <person name="Indrioko S."/>
            <person name="Kosugi Y."/>
            <person name="Izuno A."/>
            <person name="Isagi Y."/>
            <person name="Lee S.L."/>
            <person name="Shimizu K.K."/>
        </authorList>
    </citation>
    <scope>NUCLEOTIDE SEQUENCE [LARGE SCALE GENOMIC DNA]</scope>
    <source>
        <strain evidence="2">214</strain>
    </source>
</reference>
<accession>A0AAV5JJ69</accession>